<evidence type="ECO:0000256" key="1">
    <source>
        <dbReference type="ARBA" id="ARBA00008889"/>
    </source>
</evidence>
<comment type="subunit">
    <text evidence="5">Part of the ribosomal stalk of the 50S ribosomal subunit. The N-terminus interacts with L11 and the large rRNA to form the base of the stalk. The C-terminus forms an elongated spine to which L12 dimers bind in a sequential fashion forming a multimeric L10(L12)X complex.</text>
</comment>
<dbReference type="Proteomes" id="UP000176317">
    <property type="component" value="Unassembled WGS sequence"/>
</dbReference>
<dbReference type="Pfam" id="PF00466">
    <property type="entry name" value="Ribosomal_L10"/>
    <property type="match status" value="1"/>
</dbReference>
<comment type="caution">
    <text evidence="6">The sequence shown here is derived from an EMBL/GenBank/DDBJ whole genome shotgun (WGS) entry which is preliminary data.</text>
</comment>
<name>A0A1F5G380_9BACT</name>
<dbReference type="PANTHER" id="PTHR11560">
    <property type="entry name" value="39S RIBOSOMAL PROTEIN L10, MITOCHONDRIAL"/>
    <property type="match status" value="1"/>
</dbReference>
<dbReference type="NCBIfam" id="NF000955">
    <property type="entry name" value="PRK00099.1-1"/>
    <property type="match status" value="1"/>
</dbReference>
<organism evidence="6 7">
    <name type="scientific">Candidatus Curtissbacteria bacterium RBG_13_35_7</name>
    <dbReference type="NCBI Taxonomy" id="1797705"/>
    <lineage>
        <taxon>Bacteria</taxon>
        <taxon>Candidatus Curtissiibacteriota</taxon>
    </lineage>
</organism>
<dbReference type="CDD" id="cd05797">
    <property type="entry name" value="Ribosomal_L10"/>
    <property type="match status" value="1"/>
</dbReference>
<reference evidence="6 7" key="1">
    <citation type="journal article" date="2016" name="Nat. Commun.">
        <title>Thousands of microbial genomes shed light on interconnected biogeochemical processes in an aquifer system.</title>
        <authorList>
            <person name="Anantharaman K."/>
            <person name="Brown C.T."/>
            <person name="Hug L.A."/>
            <person name="Sharon I."/>
            <person name="Castelle C.J."/>
            <person name="Probst A.J."/>
            <person name="Thomas B.C."/>
            <person name="Singh A."/>
            <person name="Wilkins M.J."/>
            <person name="Karaoz U."/>
            <person name="Brodie E.L."/>
            <person name="Williams K.H."/>
            <person name="Hubbard S.S."/>
            <person name="Banfield J.F."/>
        </authorList>
    </citation>
    <scope>NUCLEOTIDE SEQUENCE [LARGE SCALE GENOMIC DNA]</scope>
</reference>
<evidence type="ECO:0000256" key="4">
    <source>
        <dbReference type="ARBA" id="ARBA00035202"/>
    </source>
</evidence>
<dbReference type="HAMAP" id="MF_00362">
    <property type="entry name" value="Ribosomal_uL10"/>
    <property type="match status" value="1"/>
</dbReference>
<proteinExistence type="inferred from homology"/>
<evidence type="ECO:0000256" key="3">
    <source>
        <dbReference type="ARBA" id="ARBA00023274"/>
    </source>
</evidence>
<keyword evidence="3 5" id="KW-0687">Ribonucleoprotein</keyword>
<dbReference type="InterPro" id="IPR022973">
    <property type="entry name" value="Ribosomal_uL10_bac"/>
</dbReference>
<keyword evidence="5" id="KW-0699">rRNA-binding</keyword>
<keyword evidence="2 5" id="KW-0689">Ribosomal protein</keyword>
<keyword evidence="5" id="KW-0694">RNA-binding</keyword>
<dbReference type="GO" id="GO:1990904">
    <property type="term" value="C:ribonucleoprotein complex"/>
    <property type="evidence" value="ECO:0007669"/>
    <property type="project" value="UniProtKB-KW"/>
</dbReference>
<evidence type="ECO:0000313" key="7">
    <source>
        <dbReference type="Proteomes" id="UP000176317"/>
    </source>
</evidence>
<protein>
    <recommendedName>
        <fullName evidence="4 5">Large ribosomal subunit protein uL10</fullName>
    </recommendedName>
</protein>
<comment type="function">
    <text evidence="5">Forms part of the ribosomal stalk, playing a central role in the interaction of the ribosome with GTP-bound translation factors.</text>
</comment>
<dbReference type="GO" id="GO:0006412">
    <property type="term" value="P:translation"/>
    <property type="evidence" value="ECO:0007669"/>
    <property type="project" value="UniProtKB-UniRule"/>
</dbReference>
<dbReference type="EMBL" id="MFAT01000031">
    <property type="protein sequence ID" value="OGD86297.1"/>
    <property type="molecule type" value="Genomic_DNA"/>
</dbReference>
<evidence type="ECO:0000313" key="6">
    <source>
        <dbReference type="EMBL" id="OGD86297.1"/>
    </source>
</evidence>
<evidence type="ECO:0000256" key="5">
    <source>
        <dbReference type="HAMAP-Rule" id="MF_00362"/>
    </source>
</evidence>
<gene>
    <name evidence="5" type="primary">rplJ</name>
    <name evidence="6" type="ORF">A2164_03260</name>
</gene>
<comment type="similarity">
    <text evidence="1 5">Belongs to the universal ribosomal protein uL10 family.</text>
</comment>
<dbReference type="InterPro" id="IPR043141">
    <property type="entry name" value="Ribosomal_uL10-like_sf"/>
</dbReference>
<evidence type="ECO:0000256" key="2">
    <source>
        <dbReference type="ARBA" id="ARBA00022980"/>
    </source>
</evidence>
<dbReference type="AlphaFoldDB" id="A0A1F5G380"/>
<dbReference type="GO" id="GO:0005840">
    <property type="term" value="C:ribosome"/>
    <property type="evidence" value="ECO:0007669"/>
    <property type="project" value="UniProtKB-KW"/>
</dbReference>
<dbReference type="InterPro" id="IPR047865">
    <property type="entry name" value="Ribosomal_uL10_bac_type"/>
</dbReference>
<dbReference type="Gene3D" id="6.10.250.290">
    <property type="match status" value="1"/>
</dbReference>
<sequence length="185" mass="20406">MILKMDKKPQKTSREIKEDKIKALVEKIEKAKSLTFADYHGLTASQIAQLRQKIKAAGGELLVEKNNLIKLALKKNKLPESKDKLVGPTAAILAYSDEIAPIKEIADSQKFLNSPSFKFGFFGKDPLDQAGLEQLAQIPPKNILQANVVGALASPIYGFVFMLKANLNNLVYILKEIQIQKGGES</sequence>
<accession>A0A1F5G380</accession>
<dbReference type="SUPFAM" id="SSF160369">
    <property type="entry name" value="Ribosomal protein L10-like"/>
    <property type="match status" value="1"/>
</dbReference>
<dbReference type="GO" id="GO:0070180">
    <property type="term" value="F:large ribosomal subunit rRNA binding"/>
    <property type="evidence" value="ECO:0007669"/>
    <property type="project" value="UniProtKB-UniRule"/>
</dbReference>
<dbReference type="Gene3D" id="3.30.70.1730">
    <property type="match status" value="1"/>
</dbReference>
<dbReference type="InterPro" id="IPR001790">
    <property type="entry name" value="Ribosomal_uL10"/>
</dbReference>